<evidence type="ECO:0000313" key="2">
    <source>
        <dbReference type="Proteomes" id="UP000241010"/>
    </source>
</evidence>
<keyword evidence="2" id="KW-1185">Reference proteome</keyword>
<comment type="caution">
    <text evidence="1">The sequence shown here is derived from an EMBL/GenBank/DDBJ whole genome shotgun (WGS) entry which is preliminary data.</text>
</comment>
<evidence type="ECO:0000313" key="1">
    <source>
        <dbReference type="EMBL" id="PTE19571.1"/>
    </source>
</evidence>
<sequence>MPNDITVDQVFRENLALPEAERTLPWEESRDGITVVVEPKPHYAEDMTAWDLRRHAFCHYRDWKADGAKARFFDQAHKTGDEVMMTARVMVIREIEAGEWS</sequence>
<organism evidence="1 2">
    <name type="scientific">Cereibacter changlensis JA139</name>
    <dbReference type="NCBI Taxonomy" id="1188249"/>
    <lineage>
        <taxon>Bacteria</taxon>
        <taxon>Pseudomonadati</taxon>
        <taxon>Pseudomonadota</taxon>
        <taxon>Alphaproteobacteria</taxon>
        <taxon>Rhodobacterales</taxon>
        <taxon>Paracoccaceae</taxon>
        <taxon>Cereibacter</taxon>
    </lineage>
</organism>
<dbReference type="OrthoDB" id="7363631at2"/>
<dbReference type="RefSeq" id="WP_107665917.1">
    <property type="nucleotide sequence ID" value="NZ_PZKG01000224.1"/>
</dbReference>
<protein>
    <submittedName>
        <fullName evidence="1">Uncharacterized protein</fullName>
    </submittedName>
</protein>
<gene>
    <name evidence="1" type="ORF">C5F48_22185</name>
</gene>
<dbReference type="AlphaFoldDB" id="A0A2T4JNU8"/>
<proteinExistence type="predicted"/>
<accession>A0A2T4JNU8</accession>
<dbReference type="Proteomes" id="UP000241010">
    <property type="component" value="Unassembled WGS sequence"/>
</dbReference>
<reference evidence="1 2" key="1">
    <citation type="submission" date="2018-03" db="EMBL/GenBank/DDBJ databases">
        <title>Cereibacter changlensis.</title>
        <authorList>
            <person name="Meyer T.E."/>
            <person name="Miller S."/>
            <person name="Lodha T."/>
            <person name="Gandham S."/>
            <person name="Chintalapati S."/>
            <person name="Chintalapati V.R."/>
        </authorList>
    </citation>
    <scope>NUCLEOTIDE SEQUENCE [LARGE SCALE GENOMIC DNA]</scope>
    <source>
        <strain evidence="1 2">JA139</strain>
    </source>
</reference>
<name>A0A2T4JNU8_9RHOB</name>
<dbReference type="EMBL" id="PZKG01000224">
    <property type="protein sequence ID" value="PTE19571.1"/>
    <property type="molecule type" value="Genomic_DNA"/>
</dbReference>